<proteinExistence type="predicted"/>
<protein>
    <submittedName>
        <fullName evidence="2">Serpin domain-containing protein</fullName>
    </submittedName>
</protein>
<evidence type="ECO:0000313" key="1">
    <source>
        <dbReference type="Proteomes" id="UP000887579"/>
    </source>
</evidence>
<evidence type="ECO:0000313" key="2">
    <source>
        <dbReference type="WBParaSite" id="ES5_v2.g6177.t1"/>
    </source>
</evidence>
<organism evidence="1 2">
    <name type="scientific">Panagrolaimus sp. ES5</name>
    <dbReference type="NCBI Taxonomy" id="591445"/>
    <lineage>
        <taxon>Eukaryota</taxon>
        <taxon>Metazoa</taxon>
        <taxon>Ecdysozoa</taxon>
        <taxon>Nematoda</taxon>
        <taxon>Chromadorea</taxon>
        <taxon>Rhabditida</taxon>
        <taxon>Tylenchina</taxon>
        <taxon>Panagrolaimomorpha</taxon>
        <taxon>Panagrolaimoidea</taxon>
        <taxon>Panagrolaimidae</taxon>
        <taxon>Panagrolaimus</taxon>
    </lineage>
</organism>
<accession>A0AC34GPB3</accession>
<reference evidence="2" key="1">
    <citation type="submission" date="2022-11" db="UniProtKB">
        <authorList>
            <consortium name="WormBaseParasite"/>
        </authorList>
    </citation>
    <scope>IDENTIFICATION</scope>
</reference>
<dbReference type="WBParaSite" id="ES5_v2.g6177.t1">
    <property type="protein sequence ID" value="ES5_v2.g6177.t1"/>
    <property type="gene ID" value="ES5_v2.g6177"/>
</dbReference>
<name>A0AC34GPB3_9BILA</name>
<dbReference type="Proteomes" id="UP000887579">
    <property type="component" value="Unplaced"/>
</dbReference>
<sequence>MSDNLSHETMSQAMVNAQADFALNLLRDSGVNSSTILSPISISIALAMVYLGAKENTATQIRNTIAKDASEEEIHAHFSSVLSLINSNDLNVTLESANRVYLQNNFKLLDTYVEGIKKHYAGELEEIDFGQASAAASKINGFVEKATHDKIKNLISADSINDLTRLILINAIYFKGDWDKQFKEENTRDADFYSSPDNTKKVKMMSLESKFPYYENENYQVLGLPYKSKQVSMYIILPRERFGLEKVVKEMNATTLTELLGKKGSTTVKVQLPRFKIESSFQLVDTLKKLGITEAFADNANFTGISEEGDLKVSEVIHKAFIETNEKGSEAAASSAAIVTTRMRPSKPPVIPTFVAEHSFLYVIENNNQNILFIGKYFA</sequence>